<dbReference type="Proteomes" id="UP000575898">
    <property type="component" value="Unassembled WGS sequence"/>
</dbReference>
<dbReference type="RefSeq" id="WP_184042023.1">
    <property type="nucleotide sequence ID" value="NZ_JACHHY010000077.1"/>
</dbReference>
<organism evidence="1 2">
    <name type="scientific">Chitinivorax tropicus</name>
    <dbReference type="NCBI Taxonomy" id="714531"/>
    <lineage>
        <taxon>Bacteria</taxon>
        <taxon>Pseudomonadati</taxon>
        <taxon>Pseudomonadota</taxon>
        <taxon>Betaproteobacteria</taxon>
        <taxon>Chitinivorax</taxon>
    </lineage>
</organism>
<sequence>MMKEHFTEVGLIRVWESILPVPKFQYEKSDELEFFVRADNQCAAENVVVAVEKFYNAGPRVIYGLLGCTYEIKNQAELDVLVGFNDVSTPCSNHDLANSAGACFLGLDERSARAINSALRARLEASESGLCGGRLVINYAVSSEIGSSPNLFGELAMRLIDEIVLVLKGMHVAP</sequence>
<reference evidence="1 2" key="1">
    <citation type="submission" date="2020-08" db="EMBL/GenBank/DDBJ databases">
        <title>Genomic Encyclopedia of Type Strains, Phase IV (KMG-IV): sequencing the most valuable type-strain genomes for metagenomic binning, comparative biology and taxonomic classification.</title>
        <authorList>
            <person name="Goeker M."/>
        </authorList>
    </citation>
    <scope>NUCLEOTIDE SEQUENCE [LARGE SCALE GENOMIC DNA]</scope>
    <source>
        <strain evidence="1 2">DSM 27165</strain>
    </source>
</reference>
<comment type="caution">
    <text evidence="1">The sequence shown here is derived from an EMBL/GenBank/DDBJ whole genome shotgun (WGS) entry which is preliminary data.</text>
</comment>
<keyword evidence="2" id="KW-1185">Reference proteome</keyword>
<accession>A0A840MTU4</accession>
<dbReference type="AlphaFoldDB" id="A0A840MTU4"/>
<dbReference type="EMBL" id="JACHHY010000077">
    <property type="protein sequence ID" value="MBB5020667.1"/>
    <property type="molecule type" value="Genomic_DNA"/>
</dbReference>
<gene>
    <name evidence="1" type="ORF">HNQ59_003992</name>
</gene>
<name>A0A840MTU4_9PROT</name>
<evidence type="ECO:0000313" key="2">
    <source>
        <dbReference type="Proteomes" id="UP000575898"/>
    </source>
</evidence>
<proteinExistence type="predicted"/>
<protein>
    <submittedName>
        <fullName evidence="1">Uncharacterized protein</fullName>
    </submittedName>
</protein>
<evidence type="ECO:0000313" key="1">
    <source>
        <dbReference type="EMBL" id="MBB5020667.1"/>
    </source>
</evidence>